<feature type="transmembrane region" description="Helical" evidence="6">
    <location>
        <begin position="152"/>
        <end position="185"/>
    </location>
</feature>
<dbReference type="EC" id="2.3.2.3" evidence="6"/>
<gene>
    <name evidence="6" type="primary">mprF</name>
    <name evidence="9" type="ORF">DW084_14905</name>
    <name evidence="7" type="ORF">P7I32_08925</name>
    <name evidence="8" type="ORF">P7I34_03640</name>
</gene>
<evidence type="ECO:0000313" key="9">
    <source>
        <dbReference type="EMBL" id="RHK04910.1"/>
    </source>
</evidence>
<evidence type="ECO:0000256" key="1">
    <source>
        <dbReference type="ARBA" id="ARBA00004651"/>
    </source>
</evidence>
<keyword evidence="6" id="KW-0443">Lipid metabolism</keyword>
<dbReference type="PANTHER" id="PTHR37693">
    <property type="entry name" value="PHOSPHATIDYLGLYCEROL LYSYLTRANSFERASE"/>
    <property type="match status" value="1"/>
</dbReference>
<accession>A0A377MKV0</accession>
<comment type="caution">
    <text evidence="9">The sequence shown here is derived from an EMBL/GenBank/DDBJ whole genome shotgun (WGS) entry which is preliminary data.</text>
</comment>
<dbReference type="Pfam" id="PF03706">
    <property type="entry name" value="LPG_synthase_TM"/>
    <property type="match status" value="1"/>
</dbReference>
<evidence type="ECO:0000256" key="6">
    <source>
        <dbReference type="RuleBase" id="RU363042"/>
    </source>
</evidence>
<feature type="transmembrane region" description="Helical" evidence="6">
    <location>
        <begin position="40"/>
        <end position="57"/>
    </location>
</feature>
<dbReference type="EMBL" id="QRMZ01000023">
    <property type="protein sequence ID" value="RHK04910.1"/>
    <property type="molecule type" value="Genomic_DNA"/>
</dbReference>
<keyword evidence="6" id="KW-0046">Antibiotic resistance</keyword>
<feature type="transmembrane region" description="Helical" evidence="6">
    <location>
        <begin position="7"/>
        <end position="25"/>
    </location>
</feature>
<protein>
    <recommendedName>
        <fullName evidence="6">Phosphatidylglycerol lysyltransferase</fullName>
        <ecNumber evidence="6">2.3.2.3</ecNumber>
    </recommendedName>
    <alternativeName>
        <fullName evidence="6">Lysylphosphatidylglycerol synthase</fullName>
    </alternativeName>
</protein>
<evidence type="ECO:0000256" key="3">
    <source>
        <dbReference type="ARBA" id="ARBA00022692"/>
    </source>
</evidence>
<reference evidence="7 11" key="2">
    <citation type="submission" date="2023-03" db="EMBL/GenBank/DDBJ databases">
        <authorList>
            <person name="Shen W."/>
            <person name="Cai J."/>
        </authorList>
    </citation>
    <scope>NUCLEOTIDE SEQUENCE</scope>
    <source>
        <strain evidence="8 11">B516</strain>
        <strain evidence="7">K72-2</strain>
    </source>
</reference>
<evidence type="ECO:0000256" key="2">
    <source>
        <dbReference type="ARBA" id="ARBA00022475"/>
    </source>
</evidence>
<feature type="transmembrane region" description="Helical" evidence="6">
    <location>
        <begin position="227"/>
        <end position="249"/>
    </location>
</feature>
<organism evidence="9 10">
    <name type="scientific">Enterococcus casseliflavus</name>
    <name type="common">Enterococcus flavescens</name>
    <dbReference type="NCBI Taxonomy" id="37734"/>
    <lineage>
        <taxon>Bacteria</taxon>
        <taxon>Bacillati</taxon>
        <taxon>Bacillota</taxon>
        <taxon>Bacilli</taxon>
        <taxon>Lactobacillales</taxon>
        <taxon>Enterococcaceae</taxon>
        <taxon>Enterococcus</taxon>
    </lineage>
</organism>
<dbReference type="EMBL" id="JARQDZ010000001">
    <property type="protein sequence ID" value="MDT2981744.1"/>
    <property type="molecule type" value="Genomic_DNA"/>
</dbReference>
<dbReference type="Proteomes" id="UP000286288">
    <property type="component" value="Unassembled WGS sequence"/>
</dbReference>
<comment type="similarity">
    <text evidence="6">Belongs to the LPG synthase family.</text>
</comment>
<sequence length="343" mass="38576">MKTKVKFALNLLLLVGILGVMYFFVRNSMMEILAGLRETSFLVVLLVMGLGTLYLVIEGRTVKEIAVTFQPEFTTKAGFLTVCYSGFYRIVTFGAGTLISEVNFYRKNGLQLSQGVGVTTLHMVMYKFAILTYAIAGLIIQFSLFYDNAPNMIWVILAGIVLVFLIIAALLALSVSINIQVFFVIVSNKLFKSATLRGIVDKCNTQIYSLRETVNAIITDRTAFLRIYLWNLLKMLPWYVIPYVILVVQHPEIDFLLTLSFISFAVVLSGVIPTPAGIGSFEFIYMLLFGPLVGTVDAASSMLLYRLATFIWPFIIGFAYVMKEKRKDISQELTELRKEKVES</sequence>
<keyword evidence="5 6" id="KW-0472">Membrane</keyword>
<keyword evidence="3 6" id="KW-0812">Transmembrane</keyword>
<feature type="transmembrane region" description="Helical" evidence="6">
    <location>
        <begin position="302"/>
        <end position="321"/>
    </location>
</feature>
<feature type="transmembrane region" description="Helical" evidence="6">
    <location>
        <begin position="128"/>
        <end position="146"/>
    </location>
</feature>
<evidence type="ECO:0000256" key="5">
    <source>
        <dbReference type="ARBA" id="ARBA00023136"/>
    </source>
</evidence>
<evidence type="ECO:0000313" key="7">
    <source>
        <dbReference type="EMBL" id="MDT2964734.1"/>
    </source>
</evidence>
<evidence type="ECO:0000256" key="4">
    <source>
        <dbReference type="ARBA" id="ARBA00022989"/>
    </source>
</evidence>
<feature type="transmembrane region" description="Helical" evidence="6">
    <location>
        <begin position="255"/>
        <end position="272"/>
    </location>
</feature>
<dbReference type="AlphaFoldDB" id="A0A377MKV0"/>
<comment type="catalytic activity">
    <reaction evidence="6">
        <text>L-lysyl-tRNA(Lys) + a 1,2-diacyl-sn-glycero-3-phospho-(1'-sn-glycerol) = a 1,2-diacyl-sn-glycero-3-phospho-1'-(3'-O-L-lysyl)-sn-glycerol + tRNA(Lys)</text>
        <dbReference type="Rhea" id="RHEA:10668"/>
        <dbReference type="Rhea" id="RHEA-COMP:9696"/>
        <dbReference type="Rhea" id="RHEA-COMP:9697"/>
        <dbReference type="ChEBI" id="CHEBI:64716"/>
        <dbReference type="ChEBI" id="CHEBI:75792"/>
        <dbReference type="ChEBI" id="CHEBI:78442"/>
        <dbReference type="ChEBI" id="CHEBI:78529"/>
        <dbReference type="EC" id="2.3.2.3"/>
    </reaction>
</comment>
<dbReference type="GO" id="GO:0046677">
    <property type="term" value="P:response to antibiotic"/>
    <property type="evidence" value="ECO:0007669"/>
    <property type="project" value="UniProtKB-KW"/>
</dbReference>
<reference evidence="9 10" key="1">
    <citation type="submission" date="2018-08" db="EMBL/GenBank/DDBJ databases">
        <title>A genome reference for cultivated species of the human gut microbiota.</title>
        <authorList>
            <person name="Zou Y."/>
            <person name="Xue W."/>
            <person name="Luo G."/>
        </authorList>
    </citation>
    <scope>NUCLEOTIDE SEQUENCE [LARGE SCALE GENOMIC DNA]</scope>
    <source>
        <strain evidence="9 10">AF48-16</strain>
    </source>
</reference>
<keyword evidence="2" id="KW-1003">Cell membrane</keyword>
<keyword evidence="4 6" id="KW-1133">Transmembrane helix</keyword>
<evidence type="ECO:0000313" key="10">
    <source>
        <dbReference type="Proteomes" id="UP000286288"/>
    </source>
</evidence>
<dbReference type="GO" id="GO:0006629">
    <property type="term" value="P:lipid metabolic process"/>
    <property type="evidence" value="ECO:0007669"/>
    <property type="project" value="UniProtKB-KW"/>
</dbReference>
<dbReference type="RefSeq" id="WP_005231344.1">
    <property type="nucleotide sequence ID" value="NZ_BAAAXK010000049.1"/>
</dbReference>
<proteinExistence type="inferred from homology"/>
<evidence type="ECO:0000313" key="11">
    <source>
        <dbReference type="Proteomes" id="UP001253851"/>
    </source>
</evidence>
<dbReference type="GO" id="GO:0050071">
    <property type="term" value="F:phosphatidylglycerol lysyltransferase activity"/>
    <property type="evidence" value="ECO:0007669"/>
    <property type="project" value="UniProtKB-EC"/>
</dbReference>
<keyword evidence="6" id="KW-0808">Transferase</keyword>
<dbReference type="PANTHER" id="PTHR37693:SF1">
    <property type="entry name" value="INTEGRAL MEMBRANE PROTEIN"/>
    <property type="match status" value="1"/>
</dbReference>
<name>A0A377MKV0_ENTCA</name>
<comment type="subcellular location">
    <subcellularLocation>
        <location evidence="1 6">Cell membrane</location>
        <topology evidence="1 6">Multi-pass membrane protein</topology>
    </subcellularLocation>
</comment>
<dbReference type="EMBL" id="JARQDV010000004">
    <property type="protein sequence ID" value="MDT2964734.1"/>
    <property type="molecule type" value="Genomic_DNA"/>
</dbReference>
<evidence type="ECO:0000313" key="8">
    <source>
        <dbReference type="EMBL" id="MDT2981744.1"/>
    </source>
</evidence>
<dbReference type="GO" id="GO:0005886">
    <property type="term" value="C:plasma membrane"/>
    <property type="evidence" value="ECO:0007669"/>
    <property type="project" value="UniProtKB-SubCell"/>
</dbReference>
<dbReference type="Proteomes" id="UP001253851">
    <property type="component" value="Unassembled WGS sequence"/>
</dbReference>
<dbReference type="Proteomes" id="UP001268896">
    <property type="component" value="Unassembled WGS sequence"/>
</dbReference>
<dbReference type="InterPro" id="IPR022791">
    <property type="entry name" value="L-PG_synthase/AglD"/>
</dbReference>
<comment type="function">
    <text evidence="6">Catalyzes the transfer of a lysyl group from L-lysyl-tRNA(Lys) to membrane-bound phosphatidylglycerol (PG), which produces lysylphosphatidylglycerol (LPG), a major component of the bacterial membrane with a positive net charge. LPG synthesis contributes to bacterial virulence as it is involved in the resistance mechanism against cationic antimicrobial peptides (CAMP) produces by the host's immune system (defensins, cathelicidins) and by the competing microorganisms.</text>
</comment>